<dbReference type="SUPFAM" id="SSF53901">
    <property type="entry name" value="Thiolase-like"/>
    <property type="match status" value="2"/>
</dbReference>
<comment type="similarity">
    <text evidence="1 3">Belongs to the thiolase-like superfamily. Beta-ketoacyl-ACP synthases family.</text>
</comment>
<reference evidence="5 6" key="1">
    <citation type="submission" date="2018-11" db="EMBL/GenBank/DDBJ databases">
        <title>Sequencing the genomes of 1000 actinobacteria strains.</title>
        <authorList>
            <person name="Klenk H.-P."/>
        </authorList>
    </citation>
    <scope>NUCLEOTIDE SEQUENCE [LARGE SCALE GENOMIC DNA]</scope>
    <source>
        <strain evidence="5 6">DSM 44254</strain>
    </source>
</reference>
<comment type="caution">
    <text evidence="5">The sequence shown here is derived from an EMBL/GenBank/DDBJ whole genome shotgun (WGS) entry which is preliminary data.</text>
</comment>
<dbReference type="GO" id="GO:0006633">
    <property type="term" value="P:fatty acid biosynthetic process"/>
    <property type="evidence" value="ECO:0007669"/>
    <property type="project" value="TreeGrafter"/>
</dbReference>
<dbReference type="RefSeq" id="WP_123664296.1">
    <property type="nucleotide sequence ID" value="NZ_RJKE01000001.1"/>
</dbReference>
<evidence type="ECO:0000259" key="4">
    <source>
        <dbReference type="PROSITE" id="PS52004"/>
    </source>
</evidence>
<dbReference type="InterPro" id="IPR016039">
    <property type="entry name" value="Thiolase-like"/>
</dbReference>
<keyword evidence="6" id="KW-1185">Reference proteome</keyword>
<evidence type="ECO:0000313" key="6">
    <source>
        <dbReference type="Proteomes" id="UP000272400"/>
    </source>
</evidence>
<dbReference type="PROSITE" id="PS52004">
    <property type="entry name" value="KS3_2"/>
    <property type="match status" value="1"/>
</dbReference>
<organism evidence="5 6">
    <name type="scientific">Actinocorallia herbida</name>
    <dbReference type="NCBI Taxonomy" id="58109"/>
    <lineage>
        <taxon>Bacteria</taxon>
        <taxon>Bacillati</taxon>
        <taxon>Actinomycetota</taxon>
        <taxon>Actinomycetes</taxon>
        <taxon>Streptosporangiales</taxon>
        <taxon>Thermomonosporaceae</taxon>
        <taxon>Actinocorallia</taxon>
    </lineage>
</organism>
<dbReference type="InterPro" id="IPR000794">
    <property type="entry name" value="Beta-ketoacyl_synthase"/>
</dbReference>
<dbReference type="AlphaFoldDB" id="A0A3N1CTS2"/>
<dbReference type="Gene3D" id="3.40.47.10">
    <property type="match status" value="1"/>
</dbReference>
<evidence type="ECO:0000313" key="5">
    <source>
        <dbReference type="EMBL" id="ROO84719.1"/>
    </source>
</evidence>
<feature type="domain" description="Ketosynthase family 3 (KS3)" evidence="4">
    <location>
        <begin position="1"/>
        <end position="361"/>
    </location>
</feature>
<dbReference type="PANTHER" id="PTHR11712:SF336">
    <property type="entry name" value="3-OXOACYL-[ACYL-CARRIER-PROTEIN] SYNTHASE, MITOCHONDRIAL"/>
    <property type="match status" value="1"/>
</dbReference>
<gene>
    <name evidence="5" type="ORF">EDD29_2247</name>
</gene>
<dbReference type="InterPro" id="IPR014031">
    <property type="entry name" value="Ketoacyl_synth_C"/>
</dbReference>
<dbReference type="Proteomes" id="UP000272400">
    <property type="component" value="Unassembled WGS sequence"/>
</dbReference>
<protein>
    <submittedName>
        <fullName evidence="5">3-oxoacyl-[acyl-carrier-protein] synthase II</fullName>
    </submittedName>
</protein>
<evidence type="ECO:0000256" key="1">
    <source>
        <dbReference type="ARBA" id="ARBA00008467"/>
    </source>
</evidence>
<dbReference type="InterPro" id="IPR020841">
    <property type="entry name" value="PKS_Beta-ketoAc_synthase_dom"/>
</dbReference>
<dbReference type="OrthoDB" id="2523650at2"/>
<name>A0A3N1CTS2_9ACTN</name>
<dbReference type="GO" id="GO:0004315">
    <property type="term" value="F:3-oxoacyl-[acyl-carrier-protein] synthase activity"/>
    <property type="evidence" value="ECO:0007669"/>
    <property type="project" value="TreeGrafter"/>
</dbReference>
<accession>A0A3N1CTS2</accession>
<proteinExistence type="inferred from homology"/>
<evidence type="ECO:0000256" key="3">
    <source>
        <dbReference type="RuleBase" id="RU003694"/>
    </source>
</evidence>
<sequence>MAHVTGLSTLTAYGPGLTALWDGISSGTPAVSPVTRFETRHHRAHHAAVLPGDPDLFEALRGLVEEACTQAGLTPEQRATTPLVLAVHAGRDTTAKAAALAEACGLRGVAAIHTAACAASNSALADAAELITYLVEDRVVVAGGSFVDPSMFAAFDSAGILTAEGVSRPFSAGRSGPILGDGAAAAVLERDGSRPDLPGAWLRVTGWGNTSEAHHVVRPRADGRGPAEAITKALARAGSPRVGYVNAHATATPAFDAAEAAAILRGLAGQPGDPGGAADVRVSSTKALHGHCLEGSGLVEMAVCALSFRNGRLPVNAGFAGPDADCPLNLVLDTGQAPETGHMLSLNTGFGGVSTALVLAAP</sequence>
<dbReference type="Pfam" id="PF00109">
    <property type="entry name" value="ketoacyl-synt"/>
    <property type="match status" value="1"/>
</dbReference>
<dbReference type="InterPro" id="IPR014030">
    <property type="entry name" value="Ketoacyl_synth_N"/>
</dbReference>
<dbReference type="Pfam" id="PF02801">
    <property type="entry name" value="Ketoacyl-synt_C"/>
    <property type="match status" value="1"/>
</dbReference>
<dbReference type="SMART" id="SM00825">
    <property type="entry name" value="PKS_KS"/>
    <property type="match status" value="1"/>
</dbReference>
<evidence type="ECO:0000256" key="2">
    <source>
        <dbReference type="ARBA" id="ARBA00022679"/>
    </source>
</evidence>
<keyword evidence="2 3" id="KW-0808">Transferase</keyword>
<dbReference type="EMBL" id="RJKE01000001">
    <property type="protein sequence ID" value="ROO84719.1"/>
    <property type="molecule type" value="Genomic_DNA"/>
</dbReference>
<dbReference type="PANTHER" id="PTHR11712">
    <property type="entry name" value="POLYKETIDE SYNTHASE-RELATED"/>
    <property type="match status" value="1"/>
</dbReference>